<name>A0A8J5VRZ2_ZIZPA</name>
<accession>A0A8J5VRZ2</accession>
<evidence type="ECO:0000313" key="3">
    <source>
        <dbReference type="Proteomes" id="UP000729402"/>
    </source>
</evidence>
<evidence type="ECO:0000256" key="1">
    <source>
        <dbReference type="SAM" id="MobiDB-lite"/>
    </source>
</evidence>
<dbReference type="AlphaFoldDB" id="A0A8J5VRZ2"/>
<protein>
    <submittedName>
        <fullName evidence="2">Uncharacterized protein</fullName>
    </submittedName>
</protein>
<dbReference type="EMBL" id="JAAALK010000086">
    <property type="protein sequence ID" value="KAG8082307.1"/>
    <property type="molecule type" value="Genomic_DNA"/>
</dbReference>
<proteinExistence type="predicted"/>
<comment type="caution">
    <text evidence="2">The sequence shown here is derived from an EMBL/GenBank/DDBJ whole genome shotgun (WGS) entry which is preliminary data.</text>
</comment>
<reference evidence="2" key="2">
    <citation type="submission" date="2021-02" db="EMBL/GenBank/DDBJ databases">
        <authorList>
            <person name="Kimball J.A."/>
            <person name="Haas M.W."/>
            <person name="Macchietto M."/>
            <person name="Kono T."/>
            <person name="Duquette J."/>
            <person name="Shao M."/>
        </authorList>
    </citation>
    <scope>NUCLEOTIDE SEQUENCE</scope>
    <source>
        <tissue evidence="2">Fresh leaf tissue</tissue>
    </source>
</reference>
<reference evidence="2" key="1">
    <citation type="journal article" date="2021" name="bioRxiv">
        <title>Whole Genome Assembly and Annotation of Northern Wild Rice, Zizania palustris L., Supports a Whole Genome Duplication in the Zizania Genus.</title>
        <authorList>
            <person name="Haas M."/>
            <person name="Kono T."/>
            <person name="Macchietto M."/>
            <person name="Millas R."/>
            <person name="McGilp L."/>
            <person name="Shao M."/>
            <person name="Duquette J."/>
            <person name="Hirsch C.N."/>
            <person name="Kimball J."/>
        </authorList>
    </citation>
    <scope>NUCLEOTIDE SEQUENCE</scope>
    <source>
        <tissue evidence="2">Fresh leaf tissue</tissue>
    </source>
</reference>
<dbReference type="Proteomes" id="UP000729402">
    <property type="component" value="Unassembled WGS sequence"/>
</dbReference>
<sequence>MQGDGAAGIVESLAKAQRCRAWGRRASQEQLARAFGSGTAWPGPCGSGTGWPCGLVGAAPPGQGREIDSDQHFGLST</sequence>
<organism evidence="2 3">
    <name type="scientific">Zizania palustris</name>
    <name type="common">Northern wild rice</name>
    <dbReference type="NCBI Taxonomy" id="103762"/>
    <lineage>
        <taxon>Eukaryota</taxon>
        <taxon>Viridiplantae</taxon>
        <taxon>Streptophyta</taxon>
        <taxon>Embryophyta</taxon>
        <taxon>Tracheophyta</taxon>
        <taxon>Spermatophyta</taxon>
        <taxon>Magnoliopsida</taxon>
        <taxon>Liliopsida</taxon>
        <taxon>Poales</taxon>
        <taxon>Poaceae</taxon>
        <taxon>BOP clade</taxon>
        <taxon>Oryzoideae</taxon>
        <taxon>Oryzeae</taxon>
        <taxon>Zizaniinae</taxon>
        <taxon>Zizania</taxon>
    </lineage>
</organism>
<keyword evidence="3" id="KW-1185">Reference proteome</keyword>
<evidence type="ECO:0000313" key="2">
    <source>
        <dbReference type="EMBL" id="KAG8082307.1"/>
    </source>
</evidence>
<feature type="region of interest" description="Disordered" evidence="1">
    <location>
        <begin position="56"/>
        <end position="77"/>
    </location>
</feature>
<gene>
    <name evidence="2" type="ORF">GUJ93_ZPchr0014g46642</name>
</gene>